<dbReference type="InterPro" id="IPR003439">
    <property type="entry name" value="ABC_transporter-like_ATP-bd"/>
</dbReference>
<dbReference type="InterPro" id="IPR027417">
    <property type="entry name" value="P-loop_NTPase"/>
</dbReference>
<dbReference type="KEGG" id="dsh:Dshi_0901"/>
<dbReference type="RefSeq" id="WP_012177577.1">
    <property type="nucleotide sequence ID" value="NC_009952.1"/>
</dbReference>
<keyword evidence="2" id="KW-0547">Nucleotide-binding</keyword>
<dbReference type="GO" id="GO:0005886">
    <property type="term" value="C:plasma membrane"/>
    <property type="evidence" value="ECO:0007669"/>
    <property type="project" value="TreeGrafter"/>
</dbReference>
<keyword evidence="6" id="KW-1185">Reference proteome</keyword>
<dbReference type="InterPro" id="IPR003593">
    <property type="entry name" value="AAA+_ATPase"/>
</dbReference>
<organism evidence="5 6">
    <name type="scientific">Dinoroseobacter shibae (strain DSM 16493 / NCIMB 14021 / DFL 12)</name>
    <dbReference type="NCBI Taxonomy" id="398580"/>
    <lineage>
        <taxon>Bacteria</taxon>
        <taxon>Pseudomonadati</taxon>
        <taxon>Pseudomonadota</taxon>
        <taxon>Alphaproteobacteria</taxon>
        <taxon>Rhodobacterales</taxon>
        <taxon>Roseobacteraceae</taxon>
        <taxon>Dinoroseobacter</taxon>
    </lineage>
</organism>
<proteinExistence type="inferred from homology"/>
<dbReference type="Pfam" id="PF00005">
    <property type="entry name" value="ABC_tran"/>
    <property type="match status" value="1"/>
</dbReference>
<dbReference type="InterPro" id="IPR015854">
    <property type="entry name" value="ABC_transpr_LolD-like"/>
</dbReference>
<dbReference type="GO" id="GO:0089705">
    <property type="term" value="P:protein localization to outer membrane"/>
    <property type="evidence" value="ECO:0007669"/>
    <property type="project" value="TreeGrafter"/>
</dbReference>
<dbReference type="HOGENOM" id="CLU_000604_1_22_5"/>
<evidence type="ECO:0000313" key="6">
    <source>
        <dbReference type="Proteomes" id="UP000006833"/>
    </source>
</evidence>
<sequence length="241" mass="25022">MAGARLSLSDLSVHLSDGDRRFVLETGVLEIAAGEPVGLSGGSGTGKTLLLEVLGLLRQPDPGGRFTLHAQGREVDLRAEAGQAARLRGRYFGFVPQAGGLLPFLTVAENIALSQKITDTADAAWIGELIARLGLAGLERLTPSALSIGQRQRVSIARALAHRPLFVIADEPTAALDPEAAETAMGLLIEAAEQGGAAVIVSSHDLGLLDRVARRRVHLSLAPAAPGTVRSVLAARTEAAA</sequence>
<dbReference type="GO" id="GO:0016887">
    <property type="term" value="F:ATP hydrolysis activity"/>
    <property type="evidence" value="ECO:0007669"/>
    <property type="project" value="InterPro"/>
</dbReference>
<dbReference type="PROSITE" id="PS50893">
    <property type="entry name" value="ABC_TRANSPORTER_2"/>
    <property type="match status" value="1"/>
</dbReference>
<dbReference type="SMART" id="SM00382">
    <property type="entry name" value="AAA"/>
    <property type="match status" value="1"/>
</dbReference>
<dbReference type="AlphaFoldDB" id="A8LRJ6"/>
<feature type="domain" description="ABC transporter" evidence="4">
    <location>
        <begin position="6"/>
        <end position="241"/>
    </location>
</feature>
<evidence type="ECO:0000256" key="1">
    <source>
        <dbReference type="ARBA" id="ARBA00005417"/>
    </source>
</evidence>
<dbReference type="PANTHER" id="PTHR24220:SF689">
    <property type="entry name" value="LIPOPROTEIN-RELEASING SYSTEM ATP-BINDING PROTEIN LOLD"/>
    <property type="match status" value="1"/>
</dbReference>
<dbReference type="SUPFAM" id="SSF52540">
    <property type="entry name" value="P-loop containing nucleoside triphosphate hydrolases"/>
    <property type="match status" value="1"/>
</dbReference>
<dbReference type="STRING" id="398580.Dshi_0901"/>
<accession>A8LRJ6</accession>
<keyword evidence="3" id="KW-0067">ATP-binding</keyword>
<dbReference type="GO" id="GO:0005524">
    <property type="term" value="F:ATP binding"/>
    <property type="evidence" value="ECO:0007669"/>
    <property type="project" value="UniProtKB-KW"/>
</dbReference>
<dbReference type="Proteomes" id="UP000006833">
    <property type="component" value="Chromosome"/>
</dbReference>
<reference evidence="6" key="1">
    <citation type="journal article" date="2010" name="ISME J.">
        <title>The complete genome sequence of the algal symbiont Dinoroseobacter shibae: a hitchhiker's guide to life in the sea.</title>
        <authorList>
            <person name="Wagner-Dobler I."/>
            <person name="Ballhausen B."/>
            <person name="Berger M."/>
            <person name="Brinkhoff T."/>
            <person name="Buchholz I."/>
            <person name="Bunk B."/>
            <person name="Cypionka H."/>
            <person name="Daniel R."/>
            <person name="Drepper T."/>
            <person name="Gerdts G."/>
            <person name="Hahnke S."/>
            <person name="Han C."/>
            <person name="Jahn D."/>
            <person name="Kalhoefer D."/>
            <person name="Kiss H."/>
            <person name="Klenk H.P."/>
            <person name="Kyrpides N."/>
            <person name="Liebl W."/>
            <person name="Liesegang H."/>
            <person name="Meincke L."/>
            <person name="Pati A."/>
            <person name="Petersen J."/>
            <person name="Piekarski T."/>
            <person name="Pommerenke C."/>
            <person name="Pradella S."/>
            <person name="Pukall R."/>
            <person name="Rabus R."/>
            <person name="Stackebrandt E."/>
            <person name="Thole S."/>
            <person name="Thompson L."/>
            <person name="Tielen P."/>
            <person name="Tomasch J."/>
            <person name="von Jan M."/>
            <person name="Wanphrut N."/>
            <person name="Wichels A."/>
            <person name="Zech H."/>
            <person name="Simon M."/>
        </authorList>
    </citation>
    <scope>NUCLEOTIDE SEQUENCE [LARGE SCALE GENOMIC DNA]</scope>
    <source>
        <strain evidence="6">DSM 16493 / NCIMB 14021 / DFL 12</strain>
    </source>
</reference>
<gene>
    <name evidence="5" type="ordered locus">Dshi_0901</name>
</gene>
<dbReference type="eggNOG" id="COG1136">
    <property type="taxonomic scope" value="Bacteria"/>
</dbReference>
<comment type="similarity">
    <text evidence="1">Belongs to the ABC transporter superfamily.</text>
</comment>
<dbReference type="Gene3D" id="3.40.50.300">
    <property type="entry name" value="P-loop containing nucleotide triphosphate hydrolases"/>
    <property type="match status" value="1"/>
</dbReference>
<evidence type="ECO:0000256" key="3">
    <source>
        <dbReference type="ARBA" id="ARBA00022840"/>
    </source>
</evidence>
<evidence type="ECO:0000313" key="5">
    <source>
        <dbReference type="EMBL" id="ABV92646.1"/>
    </source>
</evidence>
<evidence type="ECO:0000256" key="2">
    <source>
        <dbReference type="ARBA" id="ARBA00022741"/>
    </source>
</evidence>
<dbReference type="GO" id="GO:0022857">
    <property type="term" value="F:transmembrane transporter activity"/>
    <property type="evidence" value="ECO:0007669"/>
    <property type="project" value="TreeGrafter"/>
</dbReference>
<evidence type="ECO:0000259" key="4">
    <source>
        <dbReference type="PROSITE" id="PS50893"/>
    </source>
</evidence>
<dbReference type="PANTHER" id="PTHR24220">
    <property type="entry name" value="IMPORT ATP-BINDING PROTEIN"/>
    <property type="match status" value="1"/>
</dbReference>
<dbReference type="EMBL" id="CP000830">
    <property type="protein sequence ID" value="ABV92646.1"/>
    <property type="molecule type" value="Genomic_DNA"/>
</dbReference>
<dbReference type="OrthoDB" id="9802264at2"/>
<dbReference type="GO" id="GO:0044874">
    <property type="term" value="P:lipoprotein localization to outer membrane"/>
    <property type="evidence" value="ECO:0007669"/>
    <property type="project" value="TreeGrafter"/>
</dbReference>
<protein>
    <submittedName>
        <fullName evidence="5">ABC transporter related</fullName>
    </submittedName>
</protein>
<name>A8LRJ6_DINSH</name>